<dbReference type="Gene3D" id="3.20.20.60">
    <property type="entry name" value="Phosphoenolpyruvate-binding domains"/>
    <property type="match status" value="1"/>
</dbReference>
<reference evidence="1 2" key="1">
    <citation type="submission" date="2019-06" db="EMBL/GenBank/DDBJ databases">
        <title>Whole genome sequence for Rhodospirillaceae sp. R148.</title>
        <authorList>
            <person name="Wang G."/>
        </authorList>
    </citation>
    <scope>NUCLEOTIDE SEQUENCE [LARGE SCALE GENOMIC DNA]</scope>
    <source>
        <strain evidence="1 2">R148</strain>
    </source>
</reference>
<dbReference type="CDD" id="cd00377">
    <property type="entry name" value="ICL_PEPM"/>
    <property type="match status" value="1"/>
</dbReference>
<comment type="caution">
    <text evidence="1">The sequence shown here is derived from an EMBL/GenBank/DDBJ whole genome shotgun (WGS) entry which is preliminary data.</text>
</comment>
<dbReference type="GO" id="GO:0016829">
    <property type="term" value="F:lyase activity"/>
    <property type="evidence" value="ECO:0007669"/>
    <property type="project" value="UniProtKB-KW"/>
</dbReference>
<dbReference type="InterPro" id="IPR039556">
    <property type="entry name" value="ICL/PEPM"/>
</dbReference>
<evidence type="ECO:0000313" key="2">
    <source>
        <dbReference type="Proteomes" id="UP000315252"/>
    </source>
</evidence>
<dbReference type="InterPro" id="IPR040442">
    <property type="entry name" value="Pyrv_kinase-like_dom_sf"/>
</dbReference>
<keyword evidence="2" id="KW-1185">Reference proteome</keyword>
<name>A0A545TWU3_9PROT</name>
<dbReference type="Pfam" id="PF13714">
    <property type="entry name" value="PEP_mutase"/>
    <property type="match status" value="1"/>
</dbReference>
<dbReference type="OrthoDB" id="9785398at2"/>
<dbReference type="PANTHER" id="PTHR42905:SF16">
    <property type="entry name" value="CARBOXYPHOSPHONOENOLPYRUVATE PHOSPHONOMUTASE-LIKE PROTEIN (AFU_ORTHOLOGUE AFUA_5G07230)"/>
    <property type="match status" value="1"/>
</dbReference>
<dbReference type="Gene3D" id="6.10.250.2750">
    <property type="match status" value="1"/>
</dbReference>
<dbReference type="Proteomes" id="UP000315252">
    <property type="component" value="Unassembled WGS sequence"/>
</dbReference>
<dbReference type="PANTHER" id="PTHR42905">
    <property type="entry name" value="PHOSPHOENOLPYRUVATE CARBOXYLASE"/>
    <property type="match status" value="1"/>
</dbReference>
<keyword evidence="1" id="KW-0670">Pyruvate</keyword>
<dbReference type="EMBL" id="VHSH01000002">
    <property type="protein sequence ID" value="TQV81679.1"/>
    <property type="molecule type" value="Genomic_DNA"/>
</dbReference>
<proteinExistence type="predicted"/>
<protein>
    <submittedName>
        <fullName evidence="1">Isocitrate lyase/phosphoenolpyruvate mutase family protein</fullName>
    </submittedName>
</protein>
<dbReference type="RefSeq" id="WP_142895310.1">
    <property type="nucleotide sequence ID" value="NZ_ML660053.1"/>
</dbReference>
<dbReference type="SUPFAM" id="SSF51621">
    <property type="entry name" value="Phosphoenolpyruvate/pyruvate domain"/>
    <property type="match status" value="1"/>
</dbReference>
<keyword evidence="1" id="KW-0456">Lyase</keyword>
<dbReference type="InterPro" id="IPR015813">
    <property type="entry name" value="Pyrv/PenolPyrv_kinase-like_dom"/>
</dbReference>
<dbReference type="AlphaFoldDB" id="A0A545TWU3"/>
<gene>
    <name evidence="1" type="ORF">FKG95_05370</name>
</gene>
<evidence type="ECO:0000313" key="1">
    <source>
        <dbReference type="EMBL" id="TQV81679.1"/>
    </source>
</evidence>
<accession>A0A545TWU3</accession>
<organism evidence="1 2">
    <name type="scientific">Denitrobaculum tricleocarpae</name>
    <dbReference type="NCBI Taxonomy" id="2591009"/>
    <lineage>
        <taxon>Bacteria</taxon>
        <taxon>Pseudomonadati</taxon>
        <taxon>Pseudomonadota</taxon>
        <taxon>Alphaproteobacteria</taxon>
        <taxon>Rhodospirillales</taxon>
        <taxon>Rhodospirillaceae</taxon>
        <taxon>Denitrobaculum</taxon>
    </lineage>
</organism>
<sequence>MLSQAEKIARFRALHEEDGIFVIPNPWDAGTARVLASLGFKALATTSAGMAFSLGLPEGRINLENVLAHCRSIVSATDLPVSADMENGFADAPAGVAKAIPQAAATGLAGCSIEDFSGDSDKPIYDFGLTVERVTAAVEAARALPGDFILTARAENFLHGRRDLDDTIKRLQAFEEAGADVLYAPGLNKLDDIRSLCSSVGKPVNVVMGLPGATFGIEDLAMAGVRRISVGSAFSRLAFGAVIAAVREILDQGTFTFTKDAAGFAQLEDIFRGYEQ</sequence>